<keyword evidence="2" id="KW-1185">Reference proteome</keyword>
<dbReference type="AlphaFoldDB" id="A0AAF0V7F3"/>
<dbReference type="Proteomes" id="UP001234989">
    <property type="component" value="Chromosome 12"/>
</dbReference>
<reference evidence="1" key="1">
    <citation type="submission" date="2023-08" db="EMBL/GenBank/DDBJ databases">
        <title>A de novo genome assembly of Solanum verrucosum Schlechtendal, a Mexican diploid species geographically isolated from the other diploid A-genome species in potato relatives.</title>
        <authorList>
            <person name="Hosaka K."/>
        </authorList>
    </citation>
    <scope>NUCLEOTIDE SEQUENCE</scope>
    <source>
        <tissue evidence="1">Young leaves</tissue>
    </source>
</reference>
<protein>
    <submittedName>
        <fullName evidence="1">Uncharacterized protein</fullName>
    </submittedName>
</protein>
<sequence length="132" mass="14925">IFAAADRSASFVGIADQLGDSPFGLVHRRLVPTFNNVVLWAIGRYGTASRNYSTTHRLLHFSVDLILLFRAQHTRTKGEVRPFNDSPSGLGDPQAFISSFFSALFVPFLRRSVHALFNFKYLKLKGFHQILR</sequence>
<organism evidence="1 2">
    <name type="scientific">Solanum verrucosum</name>
    <dbReference type="NCBI Taxonomy" id="315347"/>
    <lineage>
        <taxon>Eukaryota</taxon>
        <taxon>Viridiplantae</taxon>
        <taxon>Streptophyta</taxon>
        <taxon>Embryophyta</taxon>
        <taxon>Tracheophyta</taxon>
        <taxon>Spermatophyta</taxon>
        <taxon>Magnoliopsida</taxon>
        <taxon>eudicotyledons</taxon>
        <taxon>Gunneridae</taxon>
        <taxon>Pentapetalae</taxon>
        <taxon>asterids</taxon>
        <taxon>lamiids</taxon>
        <taxon>Solanales</taxon>
        <taxon>Solanaceae</taxon>
        <taxon>Solanoideae</taxon>
        <taxon>Solaneae</taxon>
        <taxon>Solanum</taxon>
    </lineage>
</organism>
<accession>A0AAF0V7F3</accession>
<proteinExistence type="predicted"/>
<evidence type="ECO:0000313" key="1">
    <source>
        <dbReference type="EMBL" id="WMV58131.1"/>
    </source>
</evidence>
<evidence type="ECO:0000313" key="2">
    <source>
        <dbReference type="Proteomes" id="UP001234989"/>
    </source>
</evidence>
<feature type="non-terminal residue" evidence="1">
    <location>
        <position position="1"/>
    </location>
</feature>
<gene>
    <name evidence="1" type="ORF">MTR67_051516</name>
</gene>
<dbReference type="EMBL" id="CP133623">
    <property type="protein sequence ID" value="WMV58131.1"/>
    <property type="molecule type" value="Genomic_DNA"/>
</dbReference>
<name>A0AAF0V7F3_SOLVR</name>